<dbReference type="InterPro" id="IPR013534">
    <property type="entry name" value="Starch_synth_cat_dom"/>
</dbReference>
<dbReference type="InterPro" id="IPR011835">
    <property type="entry name" value="GS/SS"/>
</dbReference>
<comment type="catalytic activity">
    <reaction evidence="1 7">
        <text>[(1-&gt;4)-alpha-D-glucosyl](n) + ADP-alpha-D-glucose = [(1-&gt;4)-alpha-D-glucosyl](n+1) + ADP + H(+)</text>
        <dbReference type="Rhea" id="RHEA:18189"/>
        <dbReference type="Rhea" id="RHEA-COMP:9584"/>
        <dbReference type="Rhea" id="RHEA-COMP:9587"/>
        <dbReference type="ChEBI" id="CHEBI:15378"/>
        <dbReference type="ChEBI" id="CHEBI:15444"/>
        <dbReference type="ChEBI" id="CHEBI:57498"/>
        <dbReference type="ChEBI" id="CHEBI:456216"/>
        <dbReference type="EC" id="2.4.1.21"/>
    </reaction>
</comment>
<evidence type="ECO:0000256" key="4">
    <source>
        <dbReference type="ARBA" id="ARBA00022676"/>
    </source>
</evidence>
<dbReference type="RefSeq" id="WP_110435329.1">
    <property type="nucleotide sequence ID" value="NZ_DBEZDI010000139.1"/>
</dbReference>
<dbReference type="Proteomes" id="UP001298753">
    <property type="component" value="Unassembled WGS sequence"/>
</dbReference>
<accession>A0AAW4VYS9</accession>
<organism evidence="10 11">
    <name type="scientific">Agathobaculum butyriciproducens</name>
    <dbReference type="NCBI Taxonomy" id="1628085"/>
    <lineage>
        <taxon>Bacteria</taxon>
        <taxon>Bacillati</taxon>
        <taxon>Bacillota</taxon>
        <taxon>Clostridia</taxon>
        <taxon>Eubacteriales</taxon>
        <taxon>Butyricicoccaceae</taxon>
        <taxon>Agathobaculum</taxon>
    </lineage>
</organism>
<dbReference type="GO" id="GO:0009011">
    <property type="term" value="F:alpha-1,4-glucan glucosyltransferase (ADP-glucose donor) activity"/>
    <property type="evidence" value="ECO:0007669"/>
    <property type="project" value="UniProtKB-UniRule"/>
</dbReference>
<sequence length="478" mass="54191">MKIMYVTSECAPFIKTGGLGDVAGSLPQALAAKGHDVRVFCPLYSAIDQSMREKFYYIKNAYVRLGWRNQYCGIFRYEADGVTYYFIDNEYYFARGQIYGEYDDAERFAYYSKAVLEVLPDLEWKPDVINCNDWQTALVPVYYNLMFASRPFYENIKTVFTIHNIQYQGRYGREILEYVLGIDDAHFRSGFMAMDGDVNLMKAAIVASTAVTTVSPTYANEIQTEYYGYRLDSVLRMNSYKLHGILNGINMDAFNPETDSKIFKNYGPNNPQDKLVNKTELLKLCGLEGDANTPVIGIVTRFVDQKGLDLVEAVLPDILADDVRLIVLGTGDYRYEQMFIEAKRRWPDKVSASIMFSGDLANRIYAGADMFLMPSKFEPCGLAQMIALRYGTIPIVRETGGLKDTVHAFVDYAGTGNGFTFASYNAHDMLHVIREACGVFRFNKPAWSKLIMQGMQSDFSWGSSADKYIEVYKTAMGQ</sequence>
<gene>
    <name evidence="7 10" type="primary">glgA</name>
    <name evidence="10" type="ORF">LKD22_03375</name>
</gene>
<dbReference type="AlphaFoldDB" id="A0AAW4VYS9"/>
<keyword evidence="11" id="KW-1185">Reference proteome</keyword>
<dbReference type="GO" id="GO:0005978">
    <property type="term" value="P:glycogen biosynthetic process"/>
    <property type="evidence" value="ECO:0007669"/>
    <property type="project" value="UniProtKB-UniRule"/>
</dbReference>
<dbReference type="Pfam" id="PF08323">
    <property type="entry name" value="Glyco_transf_5"/>
    <property type="match status" value="1"/>
</dbReference>
<dbReference type="SUPFAM" id="SSF53756">
    <property type="entry name" value="UDP-Glycosyltransferase/glycogen phosphorylase"/>
    <property type="match status" value="1"/>
</dbReference>
<evidence type="ECO:0000256" key="6">
    <source>
        <dbReference type="ARBA" id="ARBA00023056"/>
    </source>
</evidence>
<dbReference type="EMBL" id="JAJEPX010000006">
    <property type="protein sequence ID" value="MCC2176176.1"/>
    <property type="molecule type" value="Genomic_DNA"/>
</dbReference>
<dbReference type="PANTHER" id="PTHR45825:SF11">
    <property type="entry name" value="ALPHA AMYLASE DOMAIN-CONTAINING PROTEIN"/>
    <property type="match status" value="1"/>
</dbReference>
<evidence type="ECO:0000256" key="3">
    <source>
        <dbReference type="ARBA" id="ARBA00010281"/>
    </source>
</evidence>
<dbReference type="NCBIfam" id="NF001898">
    <property type="entry name" value="PRK00654.1-1"/>
    <property type="match status" value="1"/>
</dbReference>
<comment type="pathway">
    <text evidence="7">Glycan biosynthesis; glycogen biosynthesis.</text>
</comment>
<dbReference type="EC" id="2.4.1.21" evidence="7"/>
<dbReference type="HAMAP" id="MF_00484">
    <property type="entry name" value="Glycogen_synth"/>
    <property type="match status" value="1"/>
</dbReference>
<protein>
    <recommendedName>
        <fullName evidence="7">Glycogen synthase</fullName>
        <ecNumber evidence="7">2.4.1.21</ecNumber>
    </recommendedName>
    <alternativeName>
        <fullName evidence="7">Starch [bacterial glycogen] synthase</fullName>
    </alternativeName>
</protein>
<feature type="binding site" evidence="7">
    <location>
        <position position="15"/>
    </location>
    <ligand>
        <name>ADP-alpha-D-glucose</name>
        <dbReference type="ChEBI" id="CHEBI:57498"/>
    </ligand>
</feature>
<dbReference type="NCBIfam" id="TIGR02095">
    <property type="entry name" value="glgA"/>
    <property type="match status" value="1"/>
</dbReference>
<comment type="function">
    <text evidence="2 7">Synthesizes alpha-1,4-glucan chains using ADP-glucose.</text>
</comment>
<dbReference type="CDD" id="cd03791">
    <property type="entry name" value="GT5_Glycogen_synthase_DULL1-like"/>
    <property type="match status" value="1"/>
</dbReference>
<dbReference type="InterPro" id="IPR001296">
    <property type="entry name" value="Glyco_trans_1"/>
</dbReference>
<dbReference type="Gene3D" id="3.40.50.2000">
    <property type="entry name" value="Glycogen Phosphorylase B"/>
    <property type="match status" value="2"/>
</dbReference>
<evidence type="ECO:0000256" key="5">
    <source>
        <dbReference type="ARBA" id="ARBA00022679"/>
    </source>
</evidence>
<evidence type="ECO:0000256" key="1">
    <source>
        <dbReference type="ARBA" id="ARBA00001478"/>
    </source>
</evidence>
<keyword evidence="6 7" id="KW-0320">Glycogen biosynthesis</keyword>
<feature type="domain" description="Glycosyl transferase family 1" evidence="8">
    <location>
        <begin position="292"/>
        <end position="435"/>
    </location>
</feature>
<reference evidence="10 11" key="1">
    <citation type="submission" date="2021-10" db="EMBL/GenBank/DDBJ databases">
        <title>Anaerobic single-cell dispensing facilitates the cultivation of human gut bacteria.</title>
        <authorList>
            <person name="Afrizal A."/>
        </authorList>
    </citation>
    <scope>NUCLEOTIDE SEQUENCE [LARGE SCALE GENOMIC DNA]</scope>
    <source>
        <strain evidence="10 11">CLA-AA-H270</strain>
    </source>
</reference>
<name>A0AAW4VYS9_9FIRM</name>
<dbReference type="PANTHER" id="PTHR45825">
    <property type="entry name" value="GRANULE-BOUND STARCH SYNTHASE 1, CHLOROPLASTIC/AMYLOPLASTIC"/>
    <property type="match status" value="1"/>
</dbReference>
<evidence type="ECO:0000259" key="9">
    <source>
        <dbReference type="Pfam" id="PF08323"/>
    </source>
</evidence>
<evidence type="ECO:0000259" key="8">
    <source>
        <dbReference type="Pfam" id="PF00534"/>
    </source>
</evidence>
<feature type="domain" description="Starch synthase catalytic" evidence="9">
    <location>
        <begin position="2"/>
        <end position="236"/>
    </location>
</feature>
<keyword evidence="5 7" id="KW-0808">Transferase</keyword>
<dbReference type="Pfam" id="PF00534">
    <property type="entry name" value="Glycos_transf_1"/>
    <property type="match status" value="1"/>
</dbReference>
<evidence type="ECO:0000256" key="7">
    <source>
        <dbReference type="HAMAP-Rule" id="MF_00484"/>
    </source>
</evidence>
<evidence type="ECO:0000256" key="2">
    <source>
        <dbReference type="ARBA" id="ARBA00002764"/>
    </source>
</evidence>
<dbReference type="GeneID" id="98661355"/>
<comment type="caution">
    <text evidence="10">The sequence shown here is derived from an EMBL/GenBank/DDBJ whole genome shotgun (WGS) entry which is preliminary data.</text>
</comment>
<proteinExistence type="inferred from homology"/>
<evidence type="ECO:0000313" key="11">
    <source>
        <dbReference type="Proteomes" id="UP001298753"/>
    </source>
</evidence>
<evidence type="ECO:0000313" key="10">
    <source>
        <dbReference type="EMBL" id="MCC2176176.1"/>
    </source>
</evidence>
<keyword evidence="4 7" id="KW-0328">Glycosyltransferase</keyword>
<dbReference type="GO" id="GO:0004373">
    <property type="term" value="F:alpha-1,4-glucan glucosyltransferase (UDP-glucose donor) activity"/>
    <property type="evidence" value="ECO:0007669"/>
    <property type="project" value="InterPro"/>
</dbReference>
<comment type="similarity">
    <text evidence="3 7">Belongs to the glycosyltransferase 1 family. Bacterial/plant glycogen synthase subfamily.</text>
</comment>